<dbReference type="AlphaFoldDB" id="A0A517N0R5"/>
<protein>
    <submittedName>
        <fullName evidence="1">Uncharacterized protein</fullName>
    </submittedName>
</protein>
<evidence type="ECO:0000313" key="2">
    <source>
        <dbReference type="Proteomes" id="UP000319852"/>
    </source>
</evidence>
<dbReference type="InterPro" id="IPR021302">
    <property type="entry name" value="DUF2780_VcgC/VcgE"/>
</dbReference>
<reference evidence="1 2" key="1">
    <citation type="submission" date="2019-02" db="EMBL/GenBank/DDBJ databases">
        <title>Deep-cultivation of Planctomycetes and their phenomic and genomic characterization uncovers novel biology.</title>
        <authorList>
            <person name="Wiegand S."/>
            <person name="Jogler M."/>
            <person name="Boedeker C."/>
            <person name="Pinto D."/>
            <person name="Vollmers J."/>
            <person name="Rivas-Marin E."/>
            <person name="Kohn T."/>
            <person name="Peeters S.H."/>
            <person name="Heuer A."/>
            <person name="Rast P."/>
            <person name="Oberbeckmann S."/>
            <person name="Bunk B."/>
            <person name="Jeske O."/>
            <person name="Meyerdierks A."/>
            <person name="Storesund J.E."/>
            <person name="Kallscheuer N."/>
            <person name="Luecker S."/>
            <person name="Lage O.M."/>
            <person name="Pohl T."/>
            <person name="Merkel B.J."/>
            <person name="Hornburger P."/>
            <person name="Mueller R.-W."/>
            <person name="Bruemmer F."/>
            <person name="Labrenz M."/>
            <person name="Spormann A.M."/>
            <person name="Op den Camp H."/>
            <person name="Overmann J."/>
            <person name="Amann R."/>
            <person name="Jetten M.S.M."/>
            <person name="Mascher T."/>
            <person name="Medema M.H."/>
            <person name="Devos D.P."/>
            <person name="Kaster A.-K."/>
            <person name="Ovreas L."/>
            <person name="Rohde M."/>
            <person name="Galperin M.Y."/>
            <person name="Jogler C."/>
        </authorList>
    </citation>
    <scope>NUCLEOTIDE SEQUENCE [LARGE SCALE GENOMIC DNA]</scope>
    <source>
        <strain evidence="1 2">HG15A2</strain>
    </source>
</reference>
<proteinExistence type="predicted"/>
<accession>A0A517N0R5</accession>
<keyword evidence="2" id="KW-1185">Reference proteome</keyword>
<dbReference type="EMBL" id="CP036263">
    <property type="protein sequence ID" value="QDT00704.1"/>
    <property type="molecule type" value="Genomic_DNA"/>
</dbReference>
<dbReference type="Pfam" id="PF11075">
    <property type="entry name" value="DUF2780"/>
    <property type="match status" value="1"/>
</dbReference>
<name>A0A517N0R5_9BACT</name>
<dbReference type="Proteomes" id="UP000319852">
    <property type="component" value="Chromosome"/>
</dbReference>
<sequence length="125" mass="13434">MSDLIATIVDQLGVTDEQAAGGMGAILSLPVERLDRDDLVTLADAIPGFSDIVGKSPVFDAAVPHWLATLSRWCGGLGAMRQVGPVFSSLGLTYDLIDKFTVILREFLAHQPNEKALRTLEKALN</sequence>
<evidence type="ECO:0000313" key="1">
    <source>
        <dbReference type="EMBL" id="QDT00704.1"/>
    </source>
</evidence>
<dbReference type="OrthoDB" id="9805232at2"/>
<dbReference type="KEGG" id="amob:HG15A2_40440"/>
<organism evidence="1 2">
    <name type="scientific">Adhaeretor mobilis</name>
    <dbReference type="NCBI Taxonomy" id="1930276"/>
    <lineage>
        <taxon>Bacteria</taxon>
        <taxon>Pseudomonadati</taxon>
        <taxon>Planctomycetota</taxon>
        <taxon>Planctomycetia</taxon>
        <taxon>Pirellulales</taxon>
        <taxon>Lacipirellulaceae</taxon>
        <taxon>Adhaeretor</taxon>
    </lineage>
</organism>
<gene>
    <name evidence="1" type="ORF">HG15A2_40440</name>
</gene>
<dbReference type="RefSeq" id="WP_145062375.1">
    <property type="nucleotide sequence ID" value="NZ_CP036263.1"/>
</dbReference>